<sequence length="201" mass="21132">MANIKVKQEIGGDQVYAKGIEGGEQVSADITRVWTAKGYGWKVMATSAVASLIVRPTVTAIATFYNNTAKNFVIETVFTHNLVSIANGNFSIWVCIHPTGMTAPTNDITVRSSTIGLAAGTEGIFDAGATVVDNGWFPVGMWGTTVTATMPGTSVEAEIKGRLIVPPTAAISLSAVAQTAVVTQCMGIHYFSVPTTEFKLG</sequence>
<protein>
    <submittedName>
        <fullName evidence="1">Uncharacterized protein</fullName>
    </submittedName>
</protein>
<reference evidence="1" key="1">
    <citation type="submission" date="2020-03" db="EMBL/GenBank/DDBJ databases">
        <title>The deep terrestrial virosphere.</title>
        <authorList>
            <person name="Holmfeldt K."/>
            <person name="Nilsson E."/>
            <person name="Simone D."/>
            <person name="Lopez-Fernandez M."/>
            <person name="Wu X."/>
            <person name="de Brujin I."/>
            <person name="Lundin D."/>
            <person name="Andersson A."/>
            <person name="Bertilsson S."/>
            <person name="Dopson M."/>
        </authorList>
    </citation>
    <scope>NUCLEOTIDE SEQUENCE</scope>
    <source>
        <strain evidence="1">MM415A00367</strain>
    </source>
</reference>
<proteinExistence type="predicted"/>
<dbReference type="EMBL" id="MT142497">
    <property type="protein sequence ID" value="QJA82843.1"/>
    <property type="molecule type" value="Genomic_DNA"/>
</dbReference>
<gene>
    <name evidence="1" type="ORF">MM415A00367_0031</name>
</gene>
<evidence type="ECO:0000313" key="1">
    <source>
        <dbReference type="EMBL" id="QJA82843.1"/>
    </source>
</evidence>
<accession>A0A6M3KLB9</accession>
<organism evidence="1">
    <name type="scientific">viral metagenome</name>
    <dbReference type="NCBI Taxonomy" id="1070528"/>
    <lineage>
        <taxon>unclassified sequences</taxon>
        <taxon>metagenomes</taxon>
        <taxon>organismal metagenomes</taxon>
    </lineage>
</organism>
<dbReference type="AlphaFoldDB" id="A0A6M3KLB9"/>
<name>A0A6M3KLB9_9ZZZZ</name>